<reference evidence="6 7" key="1">
    <citation type="submission" date="2015-07" db="EMBL/GenBank/DDBJ databases">
        <authorList>
            <person name="Noorani M."/>
        </authorList>
    </citation>
    <scope>NUCLEOTIDE SEQUENCE [LARGE SCALE GENOMIC DNA]</scope>
    <source>
        <strain evidence="6">BBA 69670</strain>
    </source>
</reference>
<sequence length="613" mass="69333">MAEKINLIENGLAVVVGLDGWHFSRAELDKFDDVKEAYDRRGAAFTFDATSYAKFITTLRSSPSSSITPPPQTSLIYAPTFDHALKDPAPNGQTILPSHRIVLIEGLYVFIDTPEWKPAGEALDERWLVEIDIPEATRRLVQRHVVTGVAKDLEEAKWRAENNDMPTFICKDWATRLDQVIIITHSHPPNRHGIRWLNPGIKVYHIPFVTLTASATLPNFFTFLPYFRTIMIRERVQIVHGHASLSSLAHEGLLHAHHLGIRTVFTDHSLFSLDDATGILTNKLLAGALKSVDAIIGVSHTGRENTMLRANAVAEVLQNPTDTRFFVVPNAISPEQFQPGPVTLRDLTKQITIVVISRLAYRKGVDLLVAAAPRVCARFPQVHFVIGKSFVDTSDTLTDRRTGGDGPKLTNLLQMRERHMLQDRIHLLGSLRHDQVHETLLKGDIYLNTSLTESFGIGLLEAACTGLYVVSTRVGGVPEVLPRDMISFALPEEDDVTRALGEAIDIVTQGKHDPQKAHKRIKSMYSWADVAERTERIYNWVATKEPRSFWERLCRTYDLGVFAGPIYVIILVVDCFFFAFLEWWLPRDRLDILSDQDEWDESRFLRITQDRRE</sequence>
<keyword evidence="7" id="KW-1185">Reference proteome</keyword>
<keyword evidence="3" id="KW-0812">Transmembrane</keyword>
<dbReference type="SUPFAM" id="SSF52540">
    <property type="entry name" value="P-loop containing nucleoside triphosphate hydrolases"/>
    <property type="match status" value="1"/>
</dbReference>
<dbReference type="Gene3D" id="3.40.50.2000">
    <property type="entry name" value="Glycogen Phosphorylase B"/>
    <property type="match status" value="1"/>
</dbReference>
<keyword evidence="3" id="KW-1133">Transmembrane helix</keyword>
<dbReference type="GO" id="GO:0000506">
    <property type="term" value="C:glycosylphosphatidylinositol-N-acetylglucosaminyltransferase (GPI-GnT) complex"/>
    <property type="evidence" value="ECO:0007669"/>
    <property type="project" value="TreeGrafter"/>
</dbReference>
<feature type="domain" description="PIGA GPI anchor biosynthesis" evidence="5">
    <location>
        <begin position="189"/>
        <end position="275"/>
    </location>
</feature>
<keyword evidence="2" id="KW-0328">Glycosyltransferase</keyword>
<evidence type="ECO:0000256" key="2">
    <source>
        <dbReference type="ARBA" id="ARBA00022676"/>
    </source>
</evidence>
<proteinExistence type="predicted"/>
<dbReference type="Pfam" id="PF00534">
    <property type="entry name" value="Glycos_transf_1"/>
    <property type="match status" value="1"/>
</dbReference>
<evidence type="ECO:0000313" key="7">
    <source>
        <dbReference type="Proteomes" id="UP000044841"/>
    </source>
</evidence>
<evidence type="ECO:0000256" key="3">
    <source>
        <dbReference type="SAM" id="Phobius"/>
    </source>
</evidence>
<feature type="transmembrane region" description="Helical" evidence="3">
    <location>
        <begin position="562"/>
        <end position="585"/>
    </location>
</feature>
<dbReference type="InterPro" id="IPR027417">
    <property type="entry name" value="P-loop_NTPase"/>
</dbReference>
<dbReference type="InterPro" id="IPR001296">
    <property type="entry name" value="Glyco_trans_1"/>
</dbReference>
<evidence type="ECO:0000259" key="5">
    <source>
        <dbReference type="Pfam" id="PF08288"/>
    </source>
</evidence>
<dbReference type="EMBL" id="CYGV01001324">
    <property type="protein sequence ID" value="CUA72913.1"/>
    <property type="molecule type" value="Genomic_DNA"/>
</dbReference>
<dbReference type="Proteomes" id="UP000044841">
    <property type="component" value="Unassembled WGS sequence"/>
</dbReference>
<dbReference type="SUPFAM" id="SSF53756">
    <property type="entry name" value="UDP-Glycosyltransferase/glycogen phosphorylase"/>
    <property type="match status" value="1"/>
</dbReference>
<dbReference type="Pfam" id="PF08288">
    <property type="entry name" value="PIGA"/>
    <property type="match status" value="1"/>
</dbReference>
<evidence type="ECO:0000256" key="1">
    <source>
        <dbReference type="ARBA" id="ARBA00003265"/>
    </source>
</evidence>
<dbReference type="PANTHER" id="PTHR45871:SF1">
    <property type="entry name" value="PHOSPHATIDYLINOSITOL N-ACETYLGLUCOSAMINYLTRANSFERASE SUBUNIT A"/>
    <property type="match status" value="1"/>
</dbReference>
<keyword evidence="2" id="KW-0808">Transferase</keyword>
<keyword evidence="3" id="KW-0472">Membrane</keyword>
<name>A0A0K6G3I8_9AGAM</name>
<dbReference type="Gene3D" id="3.40.50.300">
    <property type="entry name" value="P-loop containing nucleotide triphosphate hydrolases"/>
    <property type="match status" value="1"/>
</dbReference>
<feature type="domain" description="Glycosyl transferase family 1" evidence="4">
    <location>
        <begin position="348"/>
        <end position="493"/>
    </location>
</feature>
<comment type="function">
    <text evidence="1">Catalytic subunit in the complex catalyzing the transfer of N-acetylglucosamine from UDP-N-acetylglucosamine to phosphatidylinositol, the first step of GPI biosynthesis.</text>
</comment>
<accession>A0A0K6G3I8</accession>
<dbReference type="GO" id="GO:0017176">
    <property type="term" value="F:phosphatidylinositol N-acetylglucosaminyltransferase activity"/>
    <property type="evidence" value="ECO:0007669"/>
    <property type="project" value="TreeGrafter"/>
</dbReference>
<dbReference type="InterPro" id="IPR013234">
    <property type="entry name" value="PIGA_GPI_anchor_biosynthesis"/>
</dbReference>
<dbReference type="PANTHER" id="PTHR45871">
    <property type="entry name" value="N-ACETYLGLUCOSAMINYL-PHOSPHATIDYLINOSITOL BIOSYNTHETIC PROTEIN"/>
    <property type="match status" value="1"/>
</dbReference>
<evidence type="ECO:0000313" key="6">
    <source>
        <dbReference type="EMBL" id="CUA72913.1"/>
    </source>
</evidence>
<evidence type="ECO:0000259" key="4">
    <source>
        <dbReference type="Pfam" id="PF00534"/>
    </source>
</evidence>
<protein>
    <submittedName>
        <fullName evidence="6">Phosphatidylinositol glycan, class A</fullName>
    </submittedName>
</protein>
<organism evidence="6 7">
    <name type="scientific">Rhizoctonia solani</name>
    <dbReference type="NCBI Taxonomy" id="456999"/>
    <lineage>
        <taxon>Eukaryota</taxon>
        <taxon>Fungi</taxon>
        <taxon>Dikarya</taxon>
        <taxon>Basidiomycota</taxon>
        <taxon>Agaricomycotina</taxon>
        <taxon>Agaricomycetes</taxon>
        <taxon>Cantharellales</taxon>
        <taxon>Ceratobasidiaceae</taxon>
        <taxon>Rhizoctonia</taxon>
    </lineage>
</organism>
<dbReference type="GO" id="GO:0006506">
    <property type="term" value="P:GPI anchor biosynthetic process"/>
    <property type="evidence" value="ECO:0007669"/>
    <property type="project" value="InterPro"/>
</dbReference>
<dbReference type="AlphaFoldDB" id="A0A0K6G3I8"/>
<gene>
    <name evidence="6" type="primary">gpi3</name>
    <name evidence="6" type="ORF">RSOLAG22IIIB_10383</name>
</gene>